<dbReference type="InterPro" id="IPR040521">
    <property type="entry name" value="KDZ"/>
</dbReference>
<evidence type="ECO:0000313" key="4">
    <source>
        <dbReference type="Proteomes" id="UP000521943"/>
    </source>
</evidence>
<organism evidence="3 4">
    <name type="scientific">Ephemerocybe angulata</name>
    <dbReference type="NCBI Taxonomy" id="980116"/>
    <lineage>
        <taxon>Eukaryota</taxon>
        <taxon>Fungi</taxon>
        <taxon>Dikarya</taxon>
        <taxon>Basidiomycota</taxon>
        <taxon>Agaricomycotina</taxon>
        <taxon>Agaricomycetes</taxon>
        <taxon>Agaricomycetidae</taxon>
        <taxon>Agaricales</taxon>
        <taxon>Agaricineae</taxon>
        <taxon>Psathyrellaceae</taxon>
        <taxon>Ephemerocybe</taxon>
    </lineage>
</organism>
<reference evidence="3 4" key="1">
    <citation type="submission" date="2020-07" db="EMBL/GenBank/DDBJ databases">
        <title>Comparative genomics of pyrophilous fungi reveals a link between fire events and developmental genes.</title>
        <authorList>
            <consortium name="DOE Joint Genome Institute"/>
            <person name="Steindorff A.S."/>
            <person name="Carver A."/>
            <person name="Calhoun S."/>
            <person name="Stillman K."/>
            <person name="Liu H."/>
            <person name="Lipzen A."/>
            <person name="Pangilinan J."/>
            <person name="Labutti K."/>
            <person name="Bruns T.D."/>
            <person name="Grigoriev I.V."/>
        </authorList>
    </citation>
    <scope>NUCLEOTIDE SEQUENCE [LARGE SCALE GENOMIC DNA]</scope>
    <source>
        <strain evidence="3 4">CBS 144469</strain>
    </source>
</reference>
<protein>
    <recommendedName>
        <fullName evidence="2">CxC2-like cysteine cluster KDZ transposase-associated domain-containing protein</fullName>
    </recommendedName>
</protein>
<sequence length="1016" mass="116384">MPPSPVKKSSASAHVSHSHHDIDTMMFSMPEPASNSNLSDHGNETQPMEDPPAEEASEESEWETDSDDDEIALPTEGKKRKRRTRGDRPFLYFIPKIGVFVEEMLRLEGLDCLTGSQLMCSSPECRCALESGSGYRCVDCSSTVLYCKSCTVQNHGRVPLHRLQRWTGTHFERAMLKELGLQIQLGHPLGTRCHVPEPADNNTFTIIDSDGIHVVNLNFCGCLGAVTRVQQLLRHRLFPSTTIHPRSAATFCVLETFQMLSFTSRVSGYEFMRALERRTDNTGCLKIPKCYASWMRMVREYRHIRLLKRRGRGHDPAGIQNTAPGECAVLCPACPYPDLNLPPDWEMQPDSKQWLYSLFIGMDANFRLRRKNVSSEEFDPSLNAGSAYIVEETKFKGYLQEYDKKLPDEKSDCNNHDAIKSASIRGGKGSAASGMGSAQCSRHDMKRPLGVGDLQKGERYVNMDYFLLSTLNFHPPRRLVLSYDICCQYHKNLRTRCTCYPPNAFTKDPPMKTTYAIPKFHLPAHIEACQTRFSLNWLPRVGRTDFGDHNSNKITNMAKTFKDRSTEAINKRLELVSAFLTFTKALPSSSLEEWTAAPKGSNVLNPFENSGVTALKETSVRLQLAEEDKQVIARGDEDVVHVDVSPSMMIWQGIEIEEQQRKLKIDTEELGMHSTDLQRAKVLERGNSILRKIEAWVSIQHLYIPRLATLRKTDEETAELAAPPAAYDIPLYLPSSVTHLKGVHKRFMRFEDRYRKAQASSTLQDLRSALLLKAYMKRSKRLYSHGQKQQTRSNALLKSIEARIGEIADKYRYIRQCLERLSMPLKTADWQVSFQPLNPDDIQMLTRDEEDNKSEKEKRSEGHRKLTWIWMVQGVMPDDEKSEVVQTALHSEWCKSRARAHRWQEECLLLAEEMRRVRLFFQWEIKQWEDRASRVAHGDFIPKELTNVLPQLMYEVRRQDVIYIDAGRSAYAARQIAIRERMLGHMTAEWKGLEYSLENVDTAMEGFVADVFVEYE</sequence>
<dbReference type="Pfam" id="PF18803">
    <property type="entry name" value="CxC2"/>
    <property type="match status" value="1"/>
</dbReference>
<evidence type="ECO:0000259" key="2">
    <source>
        <dbReference type="Pfam" id="PF18803"/>
    </source>
</evidence>
<dbReference type="Pfam" id="PF18758">
    <property type="entry name" value="KDZ"/>
    <property type="match status" value="1"/>
</dbReference>
<feature type="region of interest" description="Disordered" evidence="1">
    <location>
        <begin position="1"/>
        <end position="80"/>
    </location>
</feature>
<dbReference type="Proteomes" id="UP000521943">
    <property type="component" value="Unassembled WGS sequence"/>
</dbReference>
<feature type="compositionally biased region" description="Polar residues" evidence="1">
    <location>
        <begin position="33"/>
        <end position="46"/>
    </location>
</feature>
<dbReference type="InterPro" id="IPR041457">
    <property type="entry name" value="CxC2_KDZ-assoc"/>
</dbReference>
<evidence type="ECO:0000313" key="3">
    <source>
        <dbReference type="EMBL" id="KAF6755232.1"/>
    </source>
</evidence>
<accession>A0A8H6HZP1</accession>
<feature type="compositionally biased region" description="Low complexity" evidence="1">
    <location>
        <begin position="1"/>
        <end position="15"/>
    </location>
</feature>
<feature type="compositionally biased region" description="Acidic residues" evidence="1">
    <location>
        <begin position="51"/>
        <end position="71"/>
    </location>
</feature>
<name>A0A8H6HZP1_9AGAR</name>
<feature type="domain" description="CxC2-like cysteine cluster KDZ transposase-associated" evidence="2">
    <location>
        <begin position="176"/>
        <end position="283"/>
    </location>
</feature>
<dbReference type="OrthoDB" id="3257338at2759"/>
<dbReference type="EMBL" id="JACGCI010000031">
    <property type="protein sequence ID" value="KAF6755232.1"/>
    <property type="molecule type" value="Genomic_DNA"/>
</dbReference>
<proteinExistence type="predicted"/>
<dbReference type="AlphaFoldDB" id="A0A8H6HZP1"/>
<evidence type="ECO:0000256" key="1">
    <source>
        <dbReference type="SAM" id="MobiDB-lite"/>
    </source>
</evidence>
<gene>
    <name evidence="3" type="ORF">DFP72DRAFT_1067940</name>
</gene>
<keyword evidence="4" id="KW-1185">Reference proteome</keyword>
<comment type="caution">
    <text evidence="3">The sequence shown here is derived from an EMBL/GenBank/DDBJ whole genome shotgun (WGS) entry which is preliminary data.</text>
</comment>